<keyword evidence="3" id="KW-1185">Reference proteome</keyword>
<protein>
    <submittedName>
        <fullName evidence="2">Uncharacterized protein</fullName>
    </submittedName>
</protein>
<dbReference type="AlphaFoldDB" id="A0A3N4KS71"/>
<gene>
    <name evidence="2" type="ORF">P167DRAFT_574405</name>
</gene>
<proteinExistence type="predicted"/>
<evidence type="ECO:0000313" key="3">
    <source>
        <dbReference type="Proteomes" id="UP000277580"/>
    </source>
</evidence>
<name>A0A3N4KS71_9PEZI</name>
<sequence length="168" mass="17641">MDGIINDVDMTCLGVGGRYLSSPRRTEHQASRCPYSGAGWGPTCTTKLTQGRWNTGVPTPSLPTGAGRYKDANQIGAFGYVEWSGGERAQGSLDLGSIPSGSGPGINPAPPRRKLGLGASPSPHPTAENMPSTPQGSWRWRCIANQPGSFAEPVADPKPTVTTFGFVK</sequence>
<feature type="region of interest" description="Disordered" evidence="1">
    <location>
        <begin position="91"/>
        <end position="138"/>
    </location>
</feature>
<accession>A0A3N4KS71</accession>
<dbReference type="EMBL" id="ML119129">
    <property type="protein sequence ID" value="RPB12358.1"/>
    <property type="molecule type" value="Genomic_DNA"/>
</dbReference>
<evidence type="ECO:0000313" key="2">
    <source>
        <dbReference type="EMBL" id="RPB12358.1"/>
    </source>
</evidence>
<evidence type="ECO:0000256" key="1">
    <source>
        <dbReference type="SAM" id="MobiDB-lite"/>
    </source>
</evidence>
<reference evidence="2 3" key="1">
    <citation type="journal article" date="2018" name="Nat. Ecol. Evol.">
        <title>Pezizomycetes genomes reveal the molecular basis of ectomycorrhizal truffle lifestyle.</title>
        <authorList>
            <person name="Murat C."/>
            <person name="Payen T."/>
            <person name="Noel B."/>
            <person name="Kuo A."/>
            <person name="Morin E."/>
            <person name="Chen J."/>
            <person name="Kohler A."/>
            <person name="Krizsan K."/>
            <person name="Balestrini R."/>
            <person name="Da Silva C."/>
            <person name="Montanini B."/>
            <person name="Hainaut M."/>
            <person name="Levati E."/>
            <person name="Barry K.W."/>
            <person name="Belfiori B."/>
            <person name="Cichocki N."/>
            <person name="Clum A."/>
            <person name="Dockter R.B."/>
            <person name="Fauchery L."/>
            <person name="Guy J."/>
            <person name="Iotti M."/>
            <person name="Le Tacon F."/>
            <person name="Lindquist E.A."/>
            <person name="Lipzen A."/>
            <person name="Malagnac F."/>
            <person name="Mello A."/>
            <person name="Molinier V."/>
            <person name="Miyauchi S."/>
            <person name="Poulain J."/>
            <person name="Riccioni C."/>
            <person name="Rubini A."/>
            <person name="Sitrit Y."/>
            <person name="Splivallo R."/>
            <person name="Traeger S."/>
            <person name="Wang M."/>
            <person name="Zifcakova L."/>
            <person name="Wipf D."/>
            <person name="Zambonelli A."/>
            <person name="Paolocci F."/>
            <person name="Nowrousian M."/>
            <person name="Ottonello S."/>
            <person name="Baldrian P."/>
            <person name="Spatafora J.W."/>
            <person name="Henrissat B."/>
            <person name="Nagy L.G."/>
            <person name="Aury J.M."/>
            <person name="Wincker P."/>
            <person name="Grigoriev I.V."/>
            <person name="Bonfante P."/>
            <person name="Martin F.M."/>
        </authorList>
    </citation>
    <scope>NUCLEOTIDE SEQUENCE [LARGE SCALE GENOMIC DNA]</scope>
    <source>
        <strain evidence="2 3">CCBAS932</strain>
    </source>
</reference>
<dbReference type="InParanoid" id="A0A3N4KS71"/>
<feature type="compositionally biased region" description="Low complexity" evidence="1">
    <location>
        <begin position="91"/>
        <end position="101"/>
    </location>
</feature>
<organism evidence="2 3">
    <name type="scientific">Morchella conica CCBAS932</name>
    <dbReference type="NCBI Taxonomy" id="1392247"/>
    <lineage>
        <taxon>Eukaryota</taxon>
        <taxon>Fungi</taxon>
        <taxon>Dikarya</taxon>
        <taxon>Ascomycota</taxon>
        <taxon>Pezizomycotina</taxon>
        <taxon>Pezizomycetes</taxon>
        <taxon>Pezizales</taxon>
        <taxon>Morchellaceae</taxon>
        <taxon>Morchella</taxon>
    </lineage>
</organism>
<dbReference type="Proteomes" id="UP000277580">
    <property type="component" value="Unassembled WGS sequence"/>
</dbReference>